<dbReference type="InterPro" id="IPR005324">
    <property type="entry name" value="Ribosomal_uS5_C"/>
</dbReference>
<protein>
    <recommendedName>
        <fullName evidence="7 8">Small ribosomal subunit protein uS5</fullName>
    </recommendedName>
</protein>
<evidence type="ECO:0000313" key="11">
    <source>
        <dbReference type="EMBL" id="WGK68916.1"/>
    </source>
</evidence>
<evidence type="ECO:0000256" key="8">
    <source>
        <dbReference type="HAMAP-Rule" id="MF_01307"/>
    </source>
</evidence>
<feature type="domain" description="S5 DRBM" evidence="10">
    <location>
        <begin position="12"/>
        <end position="75"/>
    </location>
</feature>
<proteinExistence type="inferred from homology"/>
<dbReference type="SUPFAM" id="SSF54768">
    <property type="entry name" value="dsRNA-binding domain-like"/>
    <property type="match status" value="1"/>
</dbReference>
<evidence type="ECO:0000256" key="9">
    <source>
        <dbReference type="RuleBase" id="RU003823"/>
    </source>
</evidence>
<evidence type="ECO:0000259" key="10">
    <source>
        <dbReference type="PROSITE" id="PS50881"/>
    </source>
</evidence>
<gene>
    <name evidence="8 11" type="primary">rpsE</name>
    <name evidence="11" type="ORF">P0082_10580</name>
</gene>
<dbReference type="EMBL" id="CP123443">
    <property type="protein sequence ID" value="WGK68916.1"/>
    <property type="molecule type" value="Genomic_DNA"/>
</dbReference>
<dbReference type="SUPFAM" id="SSF54211">
    <property type="entry name" value="Ribosomal protein S5 domain 2-like"/>
    <property type="match status" value="1"/>
</dbReference>
<dbReference type="InterPro" id="IPR000851">
    <property type="entry name" value="Ribosomal_uS5"/>
</dbReference>
<keyword evidence="3 8" id="KW-0699">rRNA-binding</keyword>
<dbReference type="InterPro" id="IPR005712">
    <property type="entry name" value="Ribosomal_uS5_bac-type"/>
</dbReference>
<dbReference type="Pfam" id="PF03719">
    <property type="entry name" value="Ribosomal_S5_C"/>
    <property type="match status" value="1"/>
</dbReference>
<sequence length="168" mass="17826">MSNFQDNEKNSLIETLIEVKRISKAVKGGRKMSFSALMVVGDGNGKVGYGLGKANDVAEAIRKSTERAKRSMIRVPLSSKHSTPYEIKGKYKKSVILIKPAAPGTGIIAGGSVRAVLEAAGIKDVLAKSLGSNNSLNMILAALEGLGSLIPASVRAKYRGKELQDIWG</sequence>
<organism evidence="11 12">
    <name type="scientific">Candidatus Haliotispira prima</name>
    <dbReference type="NCBI Taxonomy" id="3034016"/>
    <lineage>
        <taxon>Bacteria</taxon>
        <taxon>Pseudomonadati</taxon>
        <taxon>Spirochaetota</taxon>
        <taxon>Spirochaetia</taxon>
        <taxon>Spirochaetales</taxon>
        <taxon>Spirochaetaceae</taxon>
        <taxon>Candidatus Haliotispira</taxon>
    </lineage>
</organism>
<name>A0ABY8MFY7_9SPIO</name>
<evidence type="ECO:0000256" key="5">
    <source>
        <dbReference type="ARBA" id="ARBA00022980"/>
    </source>
</evidence>
<dbReference type="InterPro" id="IPR018192">
    <property type="entry name" value="Ribosomal_uS5_N_CS"/>
</dbReference>
<keyword evidence="12" id="KW-1185">Reference proteome</keyword>
<evidence type="ECO:0000313" key="12">
    <source>
        <dbReference type="Proteomes" id="UP001228690"/>
    </source>
</evidence>
<comment type="function">
    <text evidence="1 8">Located at the back of the 30S subunit body where it stabilizes the conformation of the head with respect to the body.</text>
</comment>
<comment type="subunit">
    <text evidence="8">Part of the 30S ribosomal subunit. Contacts proteins S4 and S8.</text>
</comment>
<dbReference type="RefSeq" id="WP_326927103.1">
    <property type="nucleotide sequence ID" value="NZ_CP123443.1"/>
</dbReference>
<dbReference type="InterPro" id="IPR013810">
    <property type="entry name" value="Ribosomal_uS5_N"/>
</dbReference>
<dbReference type="PROSITE" id="PS00585">
    <property type="entry name" value="RIBOSOMAL_S5"/>
    <property type="match status" value="1"/>
</dbReference>
<keyword evidence="6 8" id="KW-0687">Ribonucleoprotein</keyword>
<evidence type="ECO:0000256" key="7">
    <source>
        <dbReference type="ARBA" id="ARBA00035255"/>
    </source>
</evidence>
<evidence type="ECO:0000256" key="6">
    <source>
        <dbReference type="ARBA" id="ARBA00023274"/>
    </source>
</evidence>
<dbReference type="PANTHER" id="PTHR48277">
    <property type="entry name" value="MITOCHONDRIAL RIBOSOMAL PROTEIN S5"/>
    <property type="match status" value="1"/>
</dbReference>
<comment type="function">
    <text evidence="8">With S4 and S12 plays an important role in translational accuracy.</text>
</comment>
<reference evidence="11 12" key="1">
    <citation type="submission" date="2023-04" db="EMBL/GenBank/DDBJ databases">
        <title>Spirochaete genome identified in red abalone sample constitutes a novel genus.</title>
        <authorList>
            <person name="Sharma S.P."/>
            <person name="Purcell C.M."/>
            <person name="Hyde J.R."/>
            <person name="Severin A.J."/>
        </authorList>
    </citation>
    <scope>NUCLEOTIDE SEQUENCE [LARGE SCALE GENOMIC DNA]</scope>
    <source>
        <strain evidence="11 12">SP-2023</strain>
    </source>
</reference>
<evidence type="ECO:0000256" key="4">
    <source>
        <dbReference type="ARBA" id="ARBA00022884"/>
    </source>
</evidence>
<dbReference type="Gene3D" id="3.30.230.10">
    <property type="match status" value="1"/>
</dbReference>
<dbReference type="PANTHER" id="PTHR48277:SF1">
    <property type="entry name" value="MITOCHONDRIAL RIBOSOMAL PROTEIN S5"/>
    <property type="match status" value="1"/>
</dbReference>
<dbReference type="Gene3D" id="3.30.160.20">
    <property type="match status" value="1"/>
</dbReference>
<dbReference type="GO" id="GO:0005840">
    <property type="term" value="C:ribosome"/>
    <property type="evidence" value="ECO:0007669"/>
    <property type="project" value="UniProtKB-KW"/>
</dbReference>
<evidence type="ECO:0000256" key="1">
    <source>
        <dbReference type="ARBA" id="ARBA00003093"/>
    </source>
</evidence>
<dbReference type="PROSITE" id="PS50881">
    <property type="entry name" value="S5_DSRBD"/>
    <property type="match status" value="1"/>
</dbReference>
<comment type="similarity">
    <text evidence="2 8 9">Belongs to the universal ribosomal protein uS5 family.</text>
</comment>
<evidence type="ECO:0000256" key="2">
    <source>
        <dbReference type="ARBA" id="ARBA00008945"/>
    </source>
</evidence>
<keyword evidence="5 8" id="KW-0689">Ribosomal protein</keyword>
<accession>A0ABY8MFY7</accession>
<dbReference type="HAMAP" id="MF_01307_B">
    <property type="entry name" value="Ribosomal_uS5_B"/>
    <property type="match status" value="1"/>
</dbReference>
<dbReference type="InterPro" id="IPR014721">
    <property type="entry name" value="Ribsml_uS5_D2-typ_fold_subgr"/>
</dbReference>
<dbReference type="InterPro" id="IPR020568">
    <property type="entry name" value="Ribosomal_Su5_D2-typ_SF"/>
</dbReference>
<keyword evidence="4 8" id="KW-0694">RNA-binding</keyword>
<comment type="domain">
    <text evidence="8">The N-terminal domain interacts with the head of the 30S subunit; the C-terminal domain interacts with the body and contacts protein S4. The interaction surface between S4 and S5 is involved in control of translational fidelity.</text>
</comment>
<dbReference type="Proteomes" id="UP001228690">
    <property type="component" value="Chromosome"/>
</dbReference>
<evidence type="ECO:0000256" key="3">
    <source>
        <dbReference type="ARBA" id="ARBA00022730"/>
    </source>
</evidence>
<dbReference type="NCBIfam" id="TIGR01021">
    <property type="entry name" value="rpsE_bact"/>
    <property type="match status" value="1"/>
</dbReference>
<dbReference type="Pfam" id="PF00333">
    <property type="entry name" value="Ribosomal_S5"/>
    <property type="match status" value="1"/>
</dbReference>